<feature type="transmembrane region" description="Helical" evidence="6">
    <location>
        <begin position="178"/>
        <end position="197"/>
    </location>
</feature>
<accession>A0A543K5J1</accession>
<comment type="subcellular location">
    <subcellularLocation>
        <location evidence="1">Cell membrane</location>
        <topology evidence="1">Multi-pass membrane protein</topology>
    </subcellularLocation>
</comment>
<evidence type="ECO:0000256" key="1">
    <source>
        <dbReference type="ARBA" id="ARBA00004651"/>
    </source>
</evidence>
<dbReference type="AlphaFoldDB" id="A0A543K5J1"/>
<gene>
    <name evidence="7" type="ORF">BD293_3724</name>
</gene>
<proteinExistence type="predicted"/>
<dbReference type="PANTHER" id="PTHR30250">
    <property type="entry name" value="PST FAMILY PREDICTED COLANIC ACID TRANSPORTER"/>
    <property type="match status" value="1"/>
</dbReference>
<evidence type="ECO:0000256" key="2">
    <source>
        <dbReference type="ARBA" id="ARBA00022475"/>
    </source>
</evidence>
<dbReference type="RefSeq" id="WP_142084788.1">
    <property type="nucleotide sequence ID" value="NZ_VFPT01000002.1"/>
</dbReference>
<feature type="transmembrane region" description="Helical" evidence="6">
    <location>
        <begin position="337"/>
        <end position="358"/>
    </location>
</feature>
<dbReference type="EMBL" id="VFPT01000002">
    <property type="protein sequence ID" value="TQM90347.1"/>
    <property type="molecule type" value="Genomic_DNA"/>
</dbReference>
<keyword evidence="5 6" id="KW-0472">Membrane</keyword>
<reference evidence="7 8" key="1">
    <citation type="submission" date="2019-06" db="EMBL/GenBank/DDBJ databases">
        <title>Genomic Encyclopedia of Archaeal and Bacterial Type Strains, Phase II (KMG-II): from individual species to whole genera.</title>
        <authorList>
            <person name="Goeker M."/>
        </authorList>
    </citation>
    <scope>NUCLEOTIDE SEQUENCE [LARGE SCALE GENOMIC DNA]</scope>
    <source>
        <strain evidence="7 8">DSM 18423</strain>
    </source>
</reference>
<comment type="caution">
    <text evidence="7">The sequence shown here is derived from an EMBL/GenBank/DDBJ whole genome shotgun (WGS) entry which is preliminary data.</text>
</comment>
<dbReference type="InterPro" id="IPR050833">
    <property type="entry name" value="Poly_Biosynth_Transport"/>
</dbReference>
<feature type="transmembrane region" description="Helical" evidence="6">
    <location>
        <begin position="47"/>
        <end position="69"/>
    </location>
</feature>
<feature type="transmembrane region" description="Helical" evidence="6">
    <location>
        <begin position="230"/>
        <end position="250"/>
    </location>
</feature>
<evidence type="ECO:0000256" key="3">
    <source>
        <dbReference type="ARBA" id="ARBA00022692"/>
    </source>
</evidence>
<organism evidence="7 8">
    <name type="scientific">Roseinatronobacter monicus</name>
    <dbReference type="NCBI Taxonomy" id="393481"/>
    <lineage>
        <taxon>Bacteria</taxon>
        <taxon>Pseudomonadati</taxon>
        <taxon>Pseudomonadota</taxon>
        <taxon>Alphaproteobacteria</taxon>
        <taxon>Rhodobacterales</taxon>
        <taxon>Paracoccaceae</taxon>
        <taxon>Roseinatronobacter</taxon>
    </lineage>
</organism>
<dbReference type="OrthoDB" id="7605542at2"/>
<dbReference type="GO" id="GO:0005886">
    <property type="term" value="C:plasma membrane"/>
    <property type="evidence" value="ECO:0007669"/>
    <property type="project" value="UniProtKB-SubCell"/>
</dbReference>
<evidence type="ECO:0000313" key="7">
    <source>
        <dbReference type="EMBL" id="TQM90347.1"/>
    </source>
</evidence>
<keyword evidence="3 6" id="KW-0812">Transmembrane</keyword>
<protein>
    <submittedName>
        <fullName evidence="7">O-antigen/teichoic acid export membrane protein</fullName>
    </submittedName>
</protein>
<keyword evidence="8" id="KW-1185">Reference proteome</keyword>
<sequence>MTRKSSSRGIFRDAIQLLTGTLGGRLILLVALPFLTRLYEPDDFKLLAVFIALISSISVVSCLRMDVAIPLAENDDDATNLLAISLIAAAISSILIFVLSMISPEALALSIGTPGIEPYFWLISLGIFLGAGYTALQYWATRMHRFGLIARTRISQSATGAGSMLGLGWFGIAPLGLLIGNLLTLSAGGFLLSIQTWKNDQRKFAKINRKRIRETLVKYRRFMIFSTPEAFTNVISVQIPILIFAAHSGAEAGQLYLSMQVVAIPMTLMGASFAQVYASRAAAEQTNATLHKFTAMMMRRLFFTGLLPMILVILFGPMVFTFIFGTEWQRAGQIAAWIAPWMLAQLISSPVSMVMSLIGYQKEMLYISVFGAVARIAVVVIASHLFSSIILEAYAVASAIFFIASSIVFYRASKLPPRLHGGSTSG</sequence>
<keyword evidence="4 6" id="KW-1133">Transmembrane helix</keyword>
<feature type="transmembrane region" description="Helical" evidence="6">
    <location>
        <begin position="393"/>
        <end position="410"/>
    </location>
</feature>
<feature type="transmembrane region" description="Helical" evidence="6">
    <location>
        <begin position="81"/>
        <end position="99"/>
    </location>
</feature>
<evidence type="ECO:0000256" key="4">
    <source>
        <dbReference type="ARBA" id="ARBA00022989"/>
    </source>
</evidence>
<dbReference type="Proteomes" id="UP000320582">
    <property type="component" value="Unassembled WGS sequence"/>
</dbReference>
<feature type="transmembrane region" description="Helical" evidence="6">
    <location>
        <begin position="301"/>
        <end position="325"/>
    </location>
</feature>
<evidence type="ECO:0000256" key="5">
    <source>
        <dbReference type="ARBA" id="ARBA00023136"/>
    </source>
</evidence>
<evidence type="ECO:0000313" key="8">
    <source>
        <dbReference type="Proteomes" id="UP000320582"/>
    </source>
</evidence>
<keyword evidence="2" id="KW-1003">Cell membrane</keyword>
<dbReference type="PANTHER" id="PTHR30250:SF28">
    <property type="entry name" value="POLYSACCHARIDE BIOSYNTHESIS PROTEIN"/>
    <property type="match status" value="1"/>
</dbReference>
<name>A0A543K5J1_9RHOB</name>
<feature type="transmembrane region" description="Helical" evidence="6">
    <location>
        <begin position="14"/>
        <end position="35"/>
    </location>
</feature>
<feature type="transmembrane region" description="Helical" evidence="6">
    <location>
        <begin position="256"/>
        <end position="280"/>
    </location>
</feature>
<feature type="transmembrane region" description="Helical" evidence="6">
    <location>
        <begin position="365"/>
        <end position="387"/>
    </location>
</feature>
<evidence type="ECO:0000256" key="6">
    <source>
        <dbReference type="SAM" id="Phobius"/>
    </source>
</evidence>
<feature type="transmembrane region" description="Helical" evidence="6">
    <location>
        <begin position="119"/>
        <end position="140"/>
    </location>
</feature>